<sequence>MTNGCAAKFFVWAHAVVRFPRTSSPGGHLRCSWRGPTRTAAIVKGKPVAADLSTDAYDVEGLKLLKLGAGSGNEGYCSRAGSGQRNSFSSCVAQCKYLHARSSNQQATQCSARNPKLQVQQCMTTRLQRGLIISPYKTFQGSSRKSITIFIAISPGCDPVPHSHSLRLPTLNRPRLRLGLNHARLASIWPDQNRTQRWLLIADGCPCIGIGELLPRSDLFSSLKKKVVVLRNTGNPLPAYLSKRDLSVFDI</sequence>
<evidence type="ECO:0000313" key="1">
    <source>
        <dbReference type="EMBL" id="KAF2470554.1"/>
    </source>
</evidence>
<keyword evidence="2" id="KW-1185">Reference proteome</keyword>
<name>A0ACB6QU53_9PLEO</name>
<accession>A0ACB6QU53</accession>
<proteinExistence type="predicted"/>
<gene>
    <name evidence="1" type="ORF">BDR25DRAFT_355040</name>
</gene>
<organism evidence="1 2">
    <name type="scientific">Lindgomyces ingoldianus</name>
    <dbReference type="NCBI Taxonomy" id="673940"/>
    <lineage>
        <taxon>Eukaryota</taxon>
        <taxon>Fungi</taxon>
        <taxon>Dikarya</taxon>
        <taxon>Ascomycota</taxon>
        <taxon>Pezizomycotina</taxon>
        <taxon>Dothideomycetes</taxon>
        <taxon>Pleosporomycetidae</taxon>
        <taxon>Pleosporales</taxon>
        <taxon>Lindgomycetaceae</taxon>
        <taxon>Lindgomyces</taxon>
    </lineage>
</organism>
<dbReference type="EMBL" id="MU003507">
    <property type="protein sequence ID" value="KAF2470554.1"/>
    <property type="molecule type" value="Genomic_DNA"/>
</dbReference>
<reference evidence="1" key="1">
    <citation type="journal article" date="2020" name="Stud. Mycol.">
        <title>101 Dothideomycetes genomes: a test case for predicting lifestyles and emergence of pathogens.</title>
        <authorList>
            <person name="Haridas S."/>
            <person name="Albert R."/>
            <person name="Binder M."/>
            <person name="Bloem J."/>
            <person name="Labutti K."/>
            <person name="Salamov A."/>
            <person name="Andreopoulos B."/>
            <person name="Baker S."/>
            <person name="Barry K."/>
            <person name="Bills G."/>
            <person name="Bluhm B."/>
            <person name="Cannon C."/>
            <person name="Castanera R."/>
            <person name="Culley D."/>
            <person name="Daum C."/>
            <person name="Ezra D."/>
            <person name="Gonzalez J."/>
            <person name="Henrissat B."/>
            <person name="Kuo A."/>
            <person name="Liang C."/>
            <person name="Lipzen A."/>
            <person name="Lutzoni F."/>
            <person name="Magnuson J."/>
            <person name="Mondo S."/>
            <person name="Nolan M."/>
            <person name="Ohm R."/>
            <person name="Pangilinan J."/>
            <person name="Park H.-J."/>
            <person name="Ramirez L."/>
            <person name="Alfaro M."/>
            <person name="Sun H."/>
            <person name="Tritt A."/>
            <person name="Yoshinaga Y."/>
            <person name="Zwiers L.-H."/>
            <person name="Turgeon B."/>
            <person name="Goodwin S."/>
            <person name="Spatafora J."/>
            <person name="Crous P."/>
            <person name="Grigoriev I."/>
        </authorList>
    </citation>
    <scope>NUCLEOTIDE SEQUENCE</scope>
    <source>
        <strain evidence="1">ATCC 200398</strain>
    </source>
</reference>
<evidence type="ECO:0000313" key="2">
    <source>
        <dbReference type="Proteomes" id="UP000799755"/>
    </source>
</evidence>
<dbReference type="Proteomes" id="UP000799755">
    <property type="component" value="Unassembled WGS sequence"/>
</dbReference>
<protein>
    <submittedName>
        <fullName evidence="1">Uncharacterized protein</fullName>
    </submittedName>
</protein>
<comment type="caution">
    <text evidence="1">The sequence shown here is derived from an EMBL/GenBank/DDBJ whole genome shotgun (WGS) entry which is preliminary data.</text>
</comment>